<dbReference type="EMBL" id="SLVX01000028">
    <property type="protein sequence ID" value="TCN35436.1"/>
    <property type="molecule type" value="Genomic_DNA"/>
</dbReference>
<evidence type="ECO:0000313" key="3">
    <source>
        <dbReference type="Proteomes" id="UP000295351"/>
    </source>
</evidence>
<sequence>MGDDGFPQGPWTPELLADAISKIDSNRSGVDLRTVQLWFQENDKGISTTNIRWLARIFGCGDKEATNDWMKELSAAQARLTAKRRDTRKTGGAATSRVPDMPAPAANQIPLTPVVSVDLEPMSTERPSGLAIRTETIFSHGSHLNLPSSVFAGSSALGSTIDRDLDIKVTPFDSTNEKAPTHRVYAKSPRGYDIEVGGIWKKTSGEGKPYYTLSIKRLGFNANLGRYPGQDDLALQAIIEWEPRD</sequence>
<organism evidence="2 3">
    <name type="scientific">Shinella granuli</name>
    <dbReference type="NCBI Taxonomy" id="323621"/>
    <lineage>
        <taxon>Bacteria</taxon>
        <taxon>Pseudomonadati</taxon>
        <taxon>Pseudomonadota</taxon>
        <taxon>Alphaproteobacteria</taxon>
        <taxon>Hyphomicrobiales</taxon>
        <taxon>Rhizobiaceae</taxon>
        <taxon>Shinella</taxon>
    </lineage>
</organism>
<proteinExistence type="predicted"/>
<feature type="region of interest" description="Disordered" evidence="1">
    <location>
        <begin position="80"/>
        <end position="107"/>
    </location>
</feature>
<dbReference type="Pfam" id="PF05284">
    <property type="entry name" value="DUF736"/>
    <property type="match status" value="1"/>
</dbReference>
<evidence type="ECO:0000313" key="2">
    <source>
        <dbReference type="EMBL" id="TCN35436.1"/>
    </source>
</evidence>
<gene>
    <name evidence="2" type="ORF">EV665_12846</name>
</gene>
<protein>
    <submittedName>
        <fullName evidence="2">Uncharacterized protein (DUF736 family)</fullName>
    </submittedName>
</protein>
<keyword evidence="3" id="KW-1185">Reference proteome</keyword>
<dbReference type="InterPro" id="IPR007948">
    <property type="entry name" value="DUF736"/>
</dbReference>
<comment type="caution">
    <text evidence="2">The sequence shown here is derived from an EMBL/GenBank/DDBJ whole genome shotgun (WGS) entry which is preliminary data.</text>
</comment>
<reference evidence="2 3" key="1">
    <citation type="submission" date="2019-03" db="EMBL/GenBank/DDBJ databases">
        <title>Genomic Encyclopedia of Type Strains, Phase IV (KMG-IV): sequencing the most valuable type-strain genomes for metagenomic binning, comparative biology and taxonomic classification.</title>
        <authorList>
            <person name="Goeker M."/>
        </authorList>
    </citation>
    <scope>NUCLEOTIDE SEQUENCE [LARGE SCALE GENOMIC DNA]</scope>
    <source>
        <strain evidence="2 3">DSM 18401</strain>
    </source>
</reference>
<dbReference type="Proteomes" id="UP000295351">
    <property type="component" value="Unassembled WGS sequence"/>
</dbReference>
<name>A0A4R2C5A1_SHIGR</name>
<evidence type="ECO:0000256" key="1">
    <source>
        <dbReference type="SAM" id="MobiDB-lite"/>
    </source>
</evidence>
<accession>A0A4R2C5A1</accession>
<dbReference type="AlphaFoldDB" id="A0A4R2C5A1"/>